<feature type="region of interest" description="Disordered" evidence="1">
    <location>
        <begin position="1"/>
        <end position="20"/>
    </location>
</feature>
<feature type="compositionally biased region" description="Polar residues" evidence="1">
    <location>
        <begin position="1"/>
        <end position="16"/>
    </location>
</feature>
<dbReference type="Proteomes" id="UP000529417">
    <property type="component" value="Unassembled WGS sequence"/>
</dbReference>
<comment type="caution">
    <text evidence="2">The sequence shown here is derived from an EMBL/GenBank/DDBJ whole genome shotgun (WGS) entry which is preliminary data.</text>
</comment>
<evidence type="ECO:0000313" key="3">
    <source>
        <dbReference type="Proteomes" id="UP000529417"/>
    </source>
</evidence>
<reference evidence="2 3" key="1">
    <citation type="journal article" date="2000" name="Arch. Microbiol.">
        <title>Rhodobaca bogoriensis gen. nov. and sp. nov., an alkaliphilic purple nonsulfur bacterium from African Rift Valley soda lakes.</title>
        <authorList>
            <person name="Milford A.D."/>
            <person name="Achenbach L.A."/>
            <person name="Jung D.O."/>
            <person name="Madigan M.T."/>
        </authorList>
    </citation>
    <scope>NUCLEOTIDE SEQUENCE [LARGE SCALE GENOMIC DNA]</scope>
    <source>
        <strain evidence="2 3">2376</strain>
    </source>
</reference>
<protein>
    <submittedName>
        <fullName evidence="2">Uncharacterized protein</fullName>
    </submittedName>
</protein>
<dbReference type="EMBL" id="JACBXS010000035">
    <property type="protein sequence ID" value="NYS26200.1"/>
    <property type="molecule type" value="Genomic_DNA"/>
</dbReference>
<keyword evidence="3" id="KW-1185">Reference proteome</keyword>
<proteinExistence type="predicted"/>
<evidence type="ECO:0000313" key="2">
    <source>
        <dbReference type="EMBL" id="NYS26200.1"/>
    </source>
</evidence>
<gene>
    <name evidence="2" type="ORF">HUK65_14490</name>
</gene>
<sequence>MNDMSVTGSASATGFQRSDKKKRRAACRRAAWAMRACQQMACGGQVQHCDAQGNACARCVRCQSHDLRQGANRTILGHALRAILRDAKILQFAAHLDIGGQHRIGRQGGGMLMTKPDNHQRQRKKRSGQTIRKGPEQSHVMVLLWVHLWIKHL</sequence>
<name>A0A7Z0I1Q0_9RHOB</name>
<evidence type="ECO:0000256" key="1">
    <source>
        <dbReference type="SAM" id="MobiDB-lite"/>
    </source>
</evidence>
<accession>A0A7Z0I1Q0</accession>
<feature type="region of interest" description="Disordered" evidence="1">
    <location>
        <begin position="111"/>
        <end position="134"/>
    </location>
</feature>
<dbReference type="AlphaFoldDB" id="A0A7Z0I1Q0"/>
<organism evidence="2 3">
    <name type="scientific">Rhabdonatronobacter sediminivivens</name>
    <dbReference type="NCBI Taxonomy" id="2743469"/>
    <lineage>
        <taxon>Bacteria</taxon>
        <taxon>Pseudomonadati</taxon>
        <taxon>Pseudomonadota</taxon>
        <taxon>Alphaproteobacteria</taxon>
        <taxon>Rhodobacterales</taxon>
        <taxon>Paracoccaceae</taxon>
        <taxon>Rhabdonatronobacter</taxon>
    </lineage>
</organism>